<dbReference type="InterPro" id="IPR035965">
    <property type="entry name" value="PAS-like_dom_sf"/>
</dbReference>
<evidence type="ECO:0000313" key="5">
    <source>
        <dbReference type="EMBL" id="TCP26805.1"/>
    </source>
</evidence>
<dbReference type="CDD" id="cd00130">
    <property type="entry name" value="PAS"/>
    <property type="match status" value="1"/>
</dbReference>
<dbReference type="Pfam" id="PF13426">
    <property type="entry name" value="PAS_9"/>
    <property type="match status" value="1"/>
</dbReference>
<proteinExistence type="predicted"/>
<comment type="caution">
    <text evidence="5">The sequence shown here is derived from an EMBL/GenBank/DDBJ whole genome shotgun (WGS) entry which is preliminary data.</text>
</comment>
<protein>
    <submittedName>
        <fullName evidence="5">PAS domain S-box-containing protein</fullName>
    </submittedName>
</protein>
<evidence type="ECO:0000259" key="4">
    <source>
        <dbReference type="PROSITE" id="PS50112"/>
    </source>
</evidence>
<dbReference type="EMBL" id="SLXM01000002">
    <property type="protein sequence ID" value="TCP26805.1"/>
    <property type="molecule type" value="Genomic_DNA"/>
</dbReference>
<keyword evidence="3" id="KW-0157">Chromophore</keyword>
<dbReference type="InterPro" id="IPR000014">
    <property type="entry name" value="PAS"/>
</dbReference>
<keyword evidence="2" id="KW-0288">FMN</keyword>
<dbReference type="SMART" id="SM00091">
    <property type="entry name" value="PAS"/>
    <property type="match status" value="1"/>
</dbReference>
<dbReference type="SUPFAM" id="SSF55785">
    <property type="entry name" value="PYP-like sensor domain (PAS domain)"/>
    <property type="match status" value="1"/>
</dbReference>
<sequence length="189" mass="22240">MKPTLNRMKSLDIFINSLSVDDYKEIKSSLVEDDTLHVNMLSFDLHIQNLEAVVKRSTIQNDLELLKRYAENKNWNEDIETILLKNSFEALILTDLNRNILWVNDGFSKMTGYSKEYALHKSPSFLQGKETSEEIRIRIKEKLKENKPFKEIIINHRKDNTSYKCELHVFPLKNNNKTTHFLALERQIA</sequence>
<dbReference type="PANTHER" id="PTHR47429:SF2">
    <property type="entry name" value="PROTEIN TWIN LOV 1"/>
    <property type="match status" value="1"/>
</dbReference>
<dbReference type="OrthoDB" id="5760647at2"/>
<evidence type="ECO:0000256" key="1">
    <source>
        <dbReference type="ARBA" id="ARBA00022630"/>
    </source>
</evidence>
<dbReference type="Proteomes" id="UP000294564">
    <property type="component" value="Unassembled WGS sequence"/>
</dbReference>
<dbReference type="NCBIfam" id="TIGR00229">
    <property type="entry name" value="sensory_box"/>
    <property type="match status" value="1"/>
</dbReference>
<keyword evidence="6" id="KW-1185">Reference proteome</keyword>
<evidence type="ECO:0000256" key="3">
    <source>
        <dbReference type="ARBA" id="ARBA00022991"/>
    </source>
</evidence>
<organism evidence="5 6">
    <name type="scientific">Tenacibaculum skagerrakense</name>
    <dbReference type="NCBI Taxonomy" id="186571"/>
    <lineage>
        <taxon>Bacteria</taxon>
        <taxon>Pseudomonadati</taxon>
        <taxon>Bacteroidota</taxon>
        <taxon>Flavobacteriia</taxon>
        <taxon>Flavobacteriales</taxon>
        <taxon>Flavobacteriaceae</taxon>
        <taxon>Tenacibaculum</taxon>
    </lineage>
</organism>
<gene>
    <name evidence="5" type="ORF">EV195_102147</name>
</gene>
<dbReference type="PANTHER" id="PTHR47429">
    <property type="entry name" value="PROTEIN TWIN LOV 1"/>
    <property type="match status" value="1"/>
</dbReference>
<dbReference type="Gene3D" id="3.30.450.20">
    <property type="entry name" value="PAS domain"/>
    <property type="match status" value="1"/>
</dbReference>
<dbReference type="PROSITE" id="PS50112">
    <property type="entry name" value="PAS"/>
    <property type="match status" value="1"/>
</dbReference>
<evidence type="ECO:0000256" key="2">
    <source>
        <dbReference type="ARBA" id="ARBA00022643"/>
    </source>
</evidence>
<dbReference type="AlphaFoldDB" id="A0A4R2NZH5"/>
<evidence type="ECO:0000313" key="6">
    <source>
        <dbReference type="Proteomes" id="UP000294564"/>
    </source>
</evidence>
<accession>A0A4R2NZH5</accession>
<reference evidence="5 6" key="1">
    <citation type="submission" date="2019-03" db="EMBL/GenBank/DDBJ databases">
        <title>Genomic Encyclopedia of Type Strains, Phase IV (KMG-IV): sequencing the most valuable type-strain genomes for metagenomic binning, comparative biology and taxonomic classification.</title>
        <authorList>
            <person name="Goeker M."/>
        </authorList>
    </citation>
    <scope>NUCLEOTIDE SEQUENCE [LARGE SCALE GENOMIC DNA]</scope>
    <source>
        <strain evidence="5 6">DSM 14836</strain>
    </source>
</reference>
<name>A0A4R2NZH5_9FLAO</name>
<dbReference type="RefSeq" id="WP_132793569.1">
    <property type="nucleotide sequence ID" value="NZ_SLXM01000002.1"/>
</dbReference>
<feature type="domain" description="PAS" evidence="4">
    <location>
        <begin position="76"/>
        <end position="146"/>
    </location>
</feature>
<keyword evidence="1" id="KW-0285">Flavoprotein</keyword>